<dbReference type="Proteomes" id="UP000503540">
    <property type="component" value="Chromosome"/>
</dbReference>
<gene>
    <name evidence="2" type="ORF">F5544_17965</name>
</gene>
<dbReference type="EMBL" id="CP046172">
    <property type="protein sequence ID" value="QIS11467.1"/>
    <property type="molecule type" value="Genomic_DNA"/>
</dbReference>
<sequence length="304" mass="33759">MREVKLAATLKRLVDEGEFQGNRRQVCAELNITPAALSQYIRGQTMPSVEKLIAMADLFKVSLDFLMFGEDTVAGPGGVLEYGPIARYMEVSISSIRADIAAETAFVAKIGTILTDQITEAARTAARRAMTLHGMLDRVQILELERFSEDSTIVTGNLDDDIVEVNSDIERGMAAGNFITVVAENLAKKRRYHFVLSPDMPDREQVAQRYRTLLLGKGLSRKDLERCRFSVAASNLFVGFGLYTLDVDGLRRKSPVLFQYVEPYLGNGGRVGYIEPPSSPFQAFFLMDRGRQQSASEALARLCQ</sequence>
<dbReference type="Pfam" id="PF01381">
    <property type="entry name" value="HTH_3"/>
    <property type="match status" value="1"/>
</dbReference>
<name>A0A6G9YEG5_9NOCA</name>
<evidence type="ECO:0000313" key="2">
    <source>
        <dbReference type="EMBL" id="QIS11467.1"/>
    </source>
</evidence>
<organism evidence="2 3">
    <name type="scientific">Nocardia arthritidis</name>
    <dbReference type="NCBI Taxonomy" id="228602"/>
    <lineage>
        <taxon>Bacteria</taxon>
        <taxon>Bacillati</taxon>
        <taxon>Actinomycetota</taxon>
        <taxon>Actinomycetes</taxon>
        <taxon>Mycobacteriales</taxon>
        <taxon>Nocardiaceae</taxon>
        <taxon>Nocardia</taxon>
    </lineage>
</organism>
<feature type="domain" description="HTH cro/C1-type" evidence="1">
    <location>
        <begin position="24"/>
        <end position="66"/>
    </location>
</feature>
<dbReference type="InterPro" id="IPR010982">
    <property type="entry name" value="Lambda_DNA-bd_dom_sf"/>
</dbReference>
<dbReference type="RefSeq" id="WP_167474271.1">
    <property type="nucleotide sequence ID" value="NZ_CP046172.1"/>
</dbReference>
<dbReference type="SUPFAM" id="SSF47413">
    <property type="entry name" value="lambda repressor-like DNA-binding domains"/>
    <property type="match status" value="1"/>
</dbReference>
<reference evidence="2 3" key="1">
    <citation type="journal article" date="2019" name="ACS Chem. Biol.">
        <title>Identification and Mobilization of a Cryptic Antibiotic Biosynthesis Gene Locus from a Human-Pathogenic Nocardia Isolate.</title>
        <authorList>
            <person name="Herisse M."/>
            <person name="Ishida K."/>
            <person name="Porter J.L."/>
            <person name="Howden B."/>
            <person name="Hertweck C."/>
            <person name="Stinear T.P."/>
            <person name="Pidot S.J."/>
        </authorList>
    </citation>
    <scope>NUCLEOTIDE SEQUENCE [LARGE SCALE GENOMIC DNA]</scope>
    <source>
        <strain evidence="2 3">AUSMDU00012717</strain>
    </source>
</reference>
<dbReference type="CDD" id="cd00093">
    <property type="entry name" value="HTH_XRE"/>
    <property type="match status" value="1"/>
</dbReference>
<dbReference type="PROSITE" id="PS50943">
    <property type="entry name" value="HTH_CROC1"/>
    <property type="match status" value="1"/>
</dbReference>
<protein>
    <submittedName>
        <fullName evidence="2">Helix-turn-helix domain-containing protein</fullName>
    </submittedName>
</protein>
<dbReference type="SMART" id="SM00530">
    <property type="entry name" value="HTH_XRE"/>
    <property type="match status" value="1"/>
</dbReference>
<keyword evidence="3" id="KW-1185">Reference proteome</keyword>
<dbReference type="InterPro" id="IPR001387">
    <property type="entry name" value="Cro/C1-type_HTH"/>
</dbReference>
<dbReference type="KEGG" id="nah:F5544_17965"/>
<dbReference type="AlphaFoldDB" id="A0A6G9YEG5"/>
<dbReference type="Gene3D" id="1.10.260.40">
    <property type="entry name" value="lambda repressor-like DNA-binding domains"/>
    <property type="match status" value="1"/>
</dbReference>
<proteinExistence type="predicted"/>
<dbReference type="GO" id="GO:0003677">
    <property type="term" value="F:DNA binding"/>
    <property type="evidence" value="ECO:0007669"/>
    <property type="project" value="InterPro"/>
</dbReference>
<accession>A0A6G9YEG5</accession>
<evidence type="ECO:0000259" key="1">
    <source>
        <dbReference type="PROSITE" id="PS50943"/>
    </source>
</evidence>
<evidence type="ECO:0000313" key="3">
    <source>
        <dbReference type="Proteomes" id="UP000503540"/>
    </source>
</evidence>